<evidence type="ECO:0000256" key="5">
    <source>
        <dbReference type="ARBA" id="ARBA00022563"/>
    </source>
</evidence>
<dbReference type="PANTHER" id="PTHR11109">
    <property type="entry name" value="GTP CYCLOHYDROLASE I"/>
    <property type="match status" value="1"/>
</dbReference>
<comment type="subunit">
    <text evidence="8">Homopolymer.</text>
</comment>
<dbReference type="NCBIfam" id="NF006826">
    <property type="entry name" value="PRK09347.1-3"/>
    <property type="match status" value="1"/>
</dbReference>
<dbReference type="GO" id="GO:0006730">
    <property type="term" value="P:one-carbon metabolic process"/>
    <property type="evidence" value="ECO:0007669"/>
    <property type="project" value="UniProtKB-UniRule"/>
</dbReference>
<dbReference type="NCBIfam" id="TIGR00063">
    <property type="entry name" value="folE"/>
    <property type="match status" value="1"/>
</dbReference>
<dbReference type="PROSITE" id="PS00860">
    <property type="entry name" value="GTP_CYCLOHYDROL_1_2"/>
    <property type="match status" value="1"/>
</dbReference>
<dbReference type="InterPro" id="IPR018234">
    <property type="entry name" value="GTP_CycHdrlase_I_CS"/>
</dbReference>
<keyword evidence="8" id="KW-0862">Zinc</keyword>
<keyword evidence="5 8" id="KW-0554">One-carbon metabolism</keyword>
<feature type="domain" description="GTP cyclohydrolase I" evidence="9">
    <location>
        <begin position="10"/>
        <end position="187"/>
    </location>
</feature>
<reference evidence="10 11" key="1">
    <citation type="submission" date="2014-07" db="EMBL/GenBank/DDBJ databases">
        <title>Comparative genomic insights into amoeba endosymbionts belonging to the families of Holosporaceae and Candidatus Midichloriaceae within Rickettsiales.</title>
        <authorList>
            <person name="Wang Z."/>
            <person name="Wu M."/>
        </authorList>
    </citation>
    <scope>NUCLEOTIDE SEQUENCE [LARGE SCALE GENOMIC DNA]</scope>
    <source>
        <strain evidence="10">PRA3</strain>
    </source>
</reference>
<dbReference type="InterPro" id="IPR043134">
    <property type="entry name" value="GTP-CH-I_N"/>
</dbReference>
<dbReference type="Pfam" id="PF01227">
    <property type="entry name" value="GTP_cyclohydroI"/>
    <property type="match status" value="1"/>
</dbReference>
<organism evidence="10 11">
    <name type="scientific">Candidatus Odyssella acanthamoebae</name>
    <dbReference type="NCBI Taxonomy" id="91604"/>
    <lineage>
        <taxon>Bacteria</taxon>
        <taxon>Pseudomonadati</taxon>
        <taxon>Pseudomonadota</taxon>
        <taxon>Alphaproteobacteria</taxon>
        <taxon>Holosporales</taxon>
        <taxon>Candidatus Paracaedibacteraceae</taxon>
        <taxon>Candidatus Odyssella</taxon>
    </lineage>
</organism>
<dbReference type="SUPFAM" id="SSF55620">
    <property type="entry name" value="Tetrahydrobiopterin biosynthesis enzymes-like"/>
    <property type="match status" value="1"/>
</dbReference>
<dbReference type="GO" id="GO:0006729">
    <property type="term" value="P:tetrahydrobiopterin biosynthetic process"/>
    <property type="evidence" value="ECO:0007669"/>
    <property type="project" value="TreeGrafter"/>
</dbReference>
<dbReference type="GO" id="GO:0005525">
    <property type="term" value="F:GTP binding"/>
    <property type="evidence" value="ECO:0007669"/>
    <property type="project" value="UniProtKB-KW"/>
</dbReference>
<dbReference type="Proteomes" id="UP000028926">
    <property type="component" value="Chromosome"/>
</dbReference>
<dbReference type="EMBL" id="CP008941">
    <property type="protein sequence ID" value="AIK97210.1"/>
    <property type="molecule type" value="Genomic_DNA"/>
</dbReference>
<accession>A0A077B2I3</accession>
<dbReference type="OrthoDB" id="9801207at2"/>
<dbReference type="GO" id="GO:0046654">
    <property type="term" value="P:tetrahydrofolate biosynthetic process"/>
    <property type="evidence" value="ECO:0007669"/>
    <property type="project" value="UniProtKB-UniRule"/>
</dbReference>
<keyword evidence="7 8" id="KW-0342">GTP-binding</keyword>
<dbReference type="InterPro" id="IPR001474">
    <property type="entry name" value="GTP_CycHdrlase_I"/>
</dbReference>
<dbReference type="AlphaFoldDB" id="A0A077B2I3"/>
<comment type="similarity">
    <text evidence="3 8">Belongs to the GTP cyclohydrolase I family.</text>
</comment>
<dbReference type="PROSITE" id="PS00859">
    <property type="entry name" value="GTP_CYCLOHYDROL_1_1"/>
    <property type="match status" value="1"/>
</dbReference>
<feature type="binding site" evidence="8">
    <location>
        <position position="83"/>
    </location>
    <ligand>
        <name>Zn(2+)</name>
        <dbReference type="ChEBI" id="CHEBI:29105"/>
    </ligand>
</feature>
<dbReference type="InterPro" id="IPR020602">
    <property type="entry name" value="GTP_CycHdrlase_I_dom"/>
</dbReference>
<dbReference type="FunFam" id="3.30.1130.10:FF:000001">
    <property type="entry name" value="GTP cyclohydrolase 1"/>
    <property type="match status" value="1"/>
</dbReference>
<dbReference type="GO" id="GO:0003934">
    <property type="term" value="F:GTP cyclohydrolase I activity"/>
    <property type="evidence" value="ECO:0007669"/>
    <property type="project" value="UniProtKB-UniRule"/>
</dbReference>
<evidence type="ECO:0000256" key="7">
    <source>
        <dbReference type="ARBA" id="ARBA00023134"/>
    </source>
</evidence>
<dbReference type="GO" id="GO:0008270">
    <property type="term" value="F:zinc ion binding"/>
    <property type="evidence" value="ECO:0007669"/>
    <property type="project" value="UniProtKB-UniRule"/>
</dbReference>
<gene>
    <name evidence="8" type="primary">folE</name>
    <name evidence="10" type="ORF">ID47_11430</name>
</gene>
<comment type="subunit">
    <text evidence="4">Toroid-shaped homodecamer, composed of two pentamers of five dimers.</text>
</comment>
<dbReference type="GO" id="GO:0005737">
    <property type="term" value="C:cytoplasm"/>
    <property type="evidence" value="ECO:0007669"/>
    <property type="project" value="TreeGrafter"/>
</dbReference>
<dbReference type="Gene3D" id="3.30.1130.10">
    <property type="match status" value="1"/>
</dbReference>
<protein>
    <recommendedName>
        <fullName evidence="8">GTP cyclohydrolase 1</fullName>
        <ecNumber evidence="8">3.5.4.16</ecNumber>
    </recommendedName>
    <alternativeName>
        <fullName evidence="8">GTP cyclohydrolase I</fullName>
        <shortName evidence="8">GTP-CH-I</shortName>
    </alternativeName>
</protein>
<dbReference type="STRING" id="91604.ID47_11430"/>
<dbReference type="RefSeq" id="WP_038466480.1">
    <property type="nucleotide sequence ID" value="NZ_CP008941.1"/>
</dbReference>
<comment type="catalytic activity">
    <reaction evidence="1 8">
        <text>GTP + H2O = 7,8-dihydroneopterin 3'-triphosphate + formate + H(+)</text>
        <dbReference type="Rhea" id="RHEA:17473"/>
        <dbReference type="ChEBI" id="CHEBI:15377"/>
        <dbReference type="ChEBI" id="CHEBI:15378"/>
        <dbReference type="ChEBI" id="CHEBI:15740"/>
        <dbReference type="ChEBI" id="CHEBI:37565"/>
        <dbReference type="ChEBI" id="CHEBI:58462"/>
        <dbReference type="EC" id="3.5.4.16"/>
    </reaction>
</comment>
<dbReference type="InterPro" id="IPR043133">
    <property type="entry name" value="GTP-CH-I_C/QueF"/>
</dbReference>
<dbReference type="UniPathway" id="UPA00848">
    <property type="reaction ID" value="UER00151"/>
</dbReference>
<dbReference type="EC" id="3.5.4.16" evidence="8"/>
<dbReference type="HAMAP" id="MF_00223">
    <property type="entry name" value="FolE"/>
    <property type="match status" value="1"/>
</dbReference>
<name>A0A077B2I3_9PROT</name>
<proteinExistence type="inferred from homology"/>
<dbReference type="KEGG" id="paca:ID47_11430"/>
<feature type="binding site" evidence="8">
    <location>
        <position position="80"/>
    </location>
    <ligand>
        <name>Zn(2+)</name>
        <dbReference type="ChEBI" id="CHEBI:29105"/>
    </ligand>
</feature>
<dbReference type="eggNOG" id="COG0302">
    <property type="taxonomic scope" value="Bacteria"/>
</dbReference>
<dbReference type="HOGENOM" id="CLU_049768_3_1_5"/>
<evidence type="ECO:0000256" key="3">
    <source>
        <dbReference type="ARBA" id="ARBA00008085"/>
    </source>
</evidence>
<evidence type="ECO:0000313" key="10">
    <source>
        <dbReference type="EMBL" id="AIK97210.1"/>
    </source>
</evidence>
<evidence type="ECO:0000256" key="4">
    <source>
        <dbReference type="ARBA" id="ARBA00011857"/>
    </source>
</evidence>
<evidence type="ECO:0000313" key="11">
    <source>
        <dbReference type="Proteomes" id="UP000028926"/>
    </source>
</evidence>
<dbReference type="PANTHER" id="PTHR11109:SF7">
    <property type="entry name" value="GTP CYCLOHYDROLASE 1"/>
    <property type="match status" value="1"/>
</dbReference>
<dbReference type="Gene3D" id="1.10.286.10">
    <property type="match status" value="1"/>
</dbReference>
<keyword evidence="8" id="KW-0547">Nucleotide-binding</keyword>
<evidence type="ECO:0000256" key="8">
    <source>
        <dbReference type="HAMAP-Rule" id="MF_00223"/>
    </source>
</evidence>
<evidence type="ECO:0000256" key="6">
    <source>
        <dbReference type="ARBA" id="ARBA00022801"/>
    </source>
</evidence>
<keyword evidence="6 8" id="KW-0378">Hydrolase</keyword>
<keyword evidence="11" id="KW-1185">Reference proteome</keyword>
<dbReference type="FunFam" id="1.10.286.10:FF:000001">
    <property type="entry name" value="GTP cyclohydrolase 1"/>
    <property type="match status" value="1"/>
</dbReference>
<dbReference type="NCBIfam" id="NF006825">
    <property type="entry name" value="PRK09347.1-2"/>
    <property type="match status" value="1"/>
</dbReference>
<evidence type="ECO:0000256" key="1">
    <source>
        <dbReference type="ARBA" id="ARBA00001052"/>
    </source>
</evidence>
<feature type="binding site" evidence="8">
    <location>
        <position position="151"/>
    </location>
    <ligand>
        <name>Zn(2+)</name>
        <dbReference type="ChEBI" id="CHEBI:29105"/>
    </ligand>
</feature>
<evidence type="ECO:0000259" key="9">
    <source>
        <dbReference type="Pfam" id="PF01227"/>
    </source>
</evidence>
<keyword evidence="8" id="KW-0479">Metal-binding</keyword>
<evidence type="ECO:0000256" key="2">
    <source>
        <dbReference type="ARBA" id="ARBA00005080"/>
    </source>
</evidence>
<comment type="pathway">
    <text evidence="2 8">Cofactor biosynthesis; 7,8-dihydroneopterin triphosphate biosynthesis; 7,8-dihydroneopterin triphosphate from GTP: step 1/1.</text>
</comment>
<sequence>MTKPTRLEAENAIRTLIRWAGDNPDREGLQQTPERVVRAFEEYFVGYTEDPADYLRRTFEEVNGYDEIVLLKNIRFESHCEHHMAPIIGHVHVAYLPNKRVVGISKLARVVDIFAKRLQIQEKLTADIAQAIDTTLNPFGVAVAIEASHQCMTCRGVHKTDVSMITTRMTGVFRDNHELRRDVLALIKGQ</sequence>